<organism evidence="9 10">
    <name type="scientific">Nostoc sphaeroides CCNUC1</name>
    <dbReference type="NCBI Taxonomy" id="2653204"/>
    <lineage>
        <taxon>Bacteria</taxon>
        <taxon>Bacillati</taxon>
        <taxon>Cyanobacteriota</taxon>
        <taxon>Cyanophyceae</taxon>
        <taxon>Nostocales</taxon>
        <taxon>Nostocaceae</taxon>
        <taxon>Nostoc</taxon>
    </lineage>
</organism>
<dbReference type="InterPro" id="IPR001343">
    <property type="entry name" value="Hemolysn_Ca-bd"/>
</dbReference>
<reference evidence="9 10" key="1">
    <citation type="submission" date="2019-10" db="EMBL/GenBank/DDBJ databases">
        <title>Genomic and transcriptomic insights into the perfect genentic adaptation of a filamentous nitrogen-fixing cyanobacterium to rice fields.</title>
        <authorList>
            <person name="Chen Z."/>
        </authorList>
    </citation>
    <scope>NUCLEOTIDE SEQUENCE [LARGE SCALE GENOMIC DNA]</scope>
    <source>
        <strain evidence="9">CCNUC1</strain>
    </source>
</reference>
<dbReference type="InterPro" id="IPR003995">
    <property type="entry name" value="RTX_toxin_determinant-A"/>
</dbReference>
<dbReference type="GO" id="GO:0005509">
    <property type="term" value="F:calcium ion binding"/>
    <property type="evidence" value="ECO:0007669"/>
    <property type="project" value="InterPro"/>
</dbReference>
<keyword evidence="6" id="KW-0843">Virulence</keyword>
<dbReference type="PRINTS" id="PR01488">
    <property type="entry name" value="RTXTOXINA"/>
</dbReference>
<evidence type="ECO:0000256" key="7">
    <source>
        <dbReference type="ARBA" id="ARBA00023136"/>
    </source>
</evidence>
<evidence type="ECO:0000256" key="8">
    <source>
        <dbReference type="SAM" id="MobiDB-lite"/>
    </source>
</evidence>
<dbReference type="InterPro" id="IPR050557">
    <property type="entry name" value="RTX_toxin/Mannuronan_C5-epim"/>
</dbReference>
<keyword evidence="10" id="KW-1185">Reference proteome</keyword>
<name>A0A5P8VV31_9NOSO</name>
<evidence type="ECO:0000313" key="9">
    <source>
        <dbReference type="EMBL" id="QFS44263.1"/>
    </source>
</evidence>
<evidence type="ECO:0000256" key="2">
    <source>
        <dbReference type="ARBA" id="ARBA00004613"/>
    </source>
</evidence>
<evidence type="ECO:0000256" key="6">
    <source>
        <dbReference type="ARBA" id="ARBA00023026"/>
    </source>
</evidence>
<evidence type="ECO:0000256" key="5">
    <source>
        <dbReference type="ARBA" id="ARBA00022737"/>
    </source>
</evidence>
<dbReference type="KEGG" id="nsh:GXM_01736"/>
<keyword evidence="5" id="KW-0677">Repeat</keyword>
<sequence length="598" mass="62127">MSEIFLPTDLFDSSGFRWDIQGDGNINNGTVDAYDGGLILNNFFPFLNTAQTEDNGREVVIEPVFIDQVQVQRKIYVPEDQSWARFLEIVTNTSSATVNYTVNLNTNLGSDDSTVLVSTSSGDNVFNTDDNWLVTDDFDGGGDPTLVHVIAGENGSLRPDAASLNFDNVNFAYNLTLAPGETQIVMHFAAQNSDQATALAKAADLTSLELDALAGISSEELQQIVNFALTPPPTLRGSQNDDVLTGSNSREIIFGLGGNDVLEGLGGNDKIFGGSCNDLISGGNGQDTVEGGSGEDLIFGDAGNDILIGNGGRDDISGGDGNDNIDGGEGSDRLNGEIGNDTISGGNGDDNIDGGEGIDSISGGEGSDRIFGRNDDDILSGGNGNDIIDGGEGIDSISGGEGSDRIFGRNDNDIISGGNGNDIIDSGDGDDSISGGEGSDRIFGRNGNDIISGEAGTDTLIAGLGNDSLDGGEGSDRLIGVENGLGFGTGEVDILTGSSGSDTFVLGDSSFVYYDDGQSLTTGESDYALITDFDFNQDFIELKGSRDFYSLDLFTSATGTTDAVLIYDPGVIARGEVIGLLQNVSLDLNISSSAFTFV</sequence>
<dbReference type="Pfam" id="PF00353">
    <property type="entry name" value="HemolysinCabind"/>
    <property type="match status" value="6"/>
</dbReference>
<evidence type="ECO:0000256" key="4">
    <source>
        <dbReference type="ARBA" id="ARBA00022656"/>
    </source>
</evidence>
<dbReference type="InterPro" id="IPR011049">
    <property type="entry name" value="Serralysin-like_metalloprot_C"/>
</dbReference>
<dbReference type="EMBL" id="CP045226">
    <property type="protein sequence ID" value="QFS44263.1"/>
    <property type="molecule type" value="Genomic_DNA"/>
</dbReference>
<dbReference type="Proteomes" id="UP000326678">
    <property type="component" value="Chromosome Gxm1"/>
</dbReference>
<gene>
    <name evidence="9" type="ORF">GXM_01736</name>
</gene>
<dbReference type="GO" id="GO:0016020">
    <property type="term" value="C:membrane"/>
    <property type="evidence" value="ECO:0007669"/>
    <property type="project" value="UniProtKB-SubCell"/>
</dbReference>
<dbReference type="AlphaFoldDB" id="A0A5P8VV31"/>
<evidence type="ECO:0000256" key="1">
    <source>
        <dbReference type="ARBA" id="ARBA00004370"/>
    </source>
</evidence>
<comment type="subcellular location">
    <subcellularLocation>
        <location evidence="1">Membrane</location>
    </subcellularLocation>
    <subcellularLocation>
        <location evidence="2">Secreted</location>
    </subcellularLocation>
</comment>
<accession>A0A5P8VV31</accession>
<feature type="compositionally biased region" description="Basic and acidic residues" evidence="8">
    <location>
        <begin position="402"/>
        <end position="412"/>
    </location>
</feature>
<protein>
    <submittedName>
        <fullName evidence="9">Calcium-binding protein</fullName>
    </submittedName>
</protein>
<feature type="compositionally biased region" description="Low complexity" evidence="8">
    <location>
        <begin position="413"/>
        <end position="424"/>
    </location>
</feature>
<dbReference type="GO" id="GO:0090729">
    <property type="term" value="F:toxin activity"/>
    <property type="evidence" value="ECO:0007669"/>
    <property type="project" value="UniProtKB-KW"/>
</dbReference>
<dbReference type="GO" id="GO:0005576">
    <property type="term" value="C:extracellular region"/>
    <property type="evidence" value="ECO:0007669"/>
    <property type="project" value="UniProtKB-SubCell"/>
</dbReference>
<feature type="compositionally biased region" description="Basic and acidic residues" evidence="8">
    <location>
        <begin position="366"/>
        <end position="376"/>
    </location>
</feature>
<dbReference type="PANTHER" id="PTHR38340">
    <property type="entry name" value="S-LAYER PROTEIN"/>
    <property type="match status" value="1"/>
</dbReference>
<dbReference type="Gene3D" id="2.150.10.10">
    <property type="entry name" value="Serralysin-like metalloprotease, C-terminal"/>
    <property type="match status" value="4"/>
</dbReference>
<dbReference type="SUPFAM" id="SSF51120">
    <property type="entry name" value="beta-Roll"/>
    <property type="match status" value="3"/>
</dbReference>
<keyword evidence="4" id="KW-0800">Toxin</keyword>
<dbReference type="RefSeq" id="WP_152588570.1">
    <property type="nucleotide sequence ID" value="NZ_CP045226.1"/>
</dbReference>
<feature type="region of interest" description="Disordered" evidence="8">
    <location>
        <begin position="310"/>
        <end position="446"/>
    </location>
</feature>
<keyword evidence="7" id="KW-0472">Membrane</keyword>
<proteinExistence type="predicted"/>
<dbReference type="InterPro" id="IPR018511">
    <property type="entry name" value="Hemolysin-typ_Ca-bd_CS"/>
</dbReference>
<dbReference type="PROSITE" id="PS00330">
    <property type="entry name" value="HEMOLYSIN_CALCIUM"/>
    <property type="match status" value="4"/>
</dbReference>
<dbReference type="PRINTS" id="PR00313">
    <property type="entry name" value="CABNDNGRPT"/>
</dbReference>
<keyword evidence="3" id="KW-0964">Secreted</keyword>
<dbReference type="PANTHER" id="PTHR38340:SF1">
    <property type="entry name" value="S-LAYER PROTEIN"/>
    <property type="match status" value="1"/>
</dbReference>
<evidence type="ECO:0000313" key="10">
    <source>
        <dbReference type="Proteomes" id="UP000326678"/>
    </source>
</evidence>
<evidence type="ECO:0000256" key="3">
    <source>
        <dbReference type="ARBA" id="ARBA00022525"/>
    </source>
</evidence>